<reference evidence="1 2" key="1">
    <citation type="submission" date="2020-04" db="EMBL/GenBank/DDBJ databases">
        <title>Plant Genome Project.</title>
        <authorList>
            <person name="Zhang R.-G."/>
        </authorList>
    </citation>
    <scope>NUCLEOTIDE SEQUENCE [LARGE SCALE GENOMIC DNA]</scope>
    <source>
        <strain evidence="1">YNK0</strain>
        <tissue evidence="1">Leaf</tissue>
    </source>
</reference>
<dbReference type="AlphaFoldDB" id="A0A835DLE3"/>
<name>A0A835DLE3_TETSI</name>
<dbReference type="EMBL" id="JABCRI010000006">
    <property type="protein sequence ID" value="KAF8404284.1"/>
    <property type="molecule type" value="Genomic_DNA"/>
</dbReference>
<proteinExistence type="predicted"/>
<keyword evidence="2" id="KW-1185">Reference proteome</keyword>
<protein>
    <submittedName>
        <fullName evidence="1">Uncharacterized protein</fullName>
    </submittedName>
</protein>
<evidence type="ECO:0000313" key="1">
    <source>
        <dbReference type="EMBL" id="KAF8404284.1"/>
    </source>
</evidence>
<accession>A0A835DLE3</accession>
<dbReference type="Proteomes" id="UP000655225">
    <property type="component" value="Unassembled WGS sequence"/>
</dbReference>
<dbReference type="OMA" id="KMWMEFA"/>
<gene>
    <name evidence="1" type="ORF">HHK36_009166</name>
</gene>
<evidence type="ECO:0000313" key="2">
    <source>
        <dbReference type="Proteomes" id="UP000655225"/>
    </source>
</evidence>
<sequence length="112" mass="12407">MPVDAETRTRLPRPITSNPDDVRLAAQEAALRVRGIRGASDQGCSSGSYSVPATIQLSPVQIQAINDSPLDSPKMWMEFAEALFLEPPVIFSNEIDKSHWEETTQHVSLWDS</sequence>
<organism evidence="1 2">
    <name type="scientific">Tetracentron sinense</name>
    <name type="common">Spur-leaf</name>
    <dbReference type="NCBI Taxonomy" id="13715"/>
    <lineage>
        <taxon>Eukaryota</taxon>
        <taxon>Viridiplantae</taxon>
        <taxon>Streptophyta</taxon>
        <taxon>Embryophyta</taxon>
        <taxon>Tracheophyta</taxon>
        <taxon>Spermatophyta</taxon>
        <taxon>Magnoliopsida</taxon>
        <taxon>Trochodendrales</taxon>
        <taxon>Trochodendraceae</taxon>
        <taxon>Tetracentron</taxon>
    </lineage>
</organism>
<comment type="caution">
    <text evidence="1">The sequence shown here is derived from an EMBL/GenBank/DDBJ whole genome shotgun (WGS) entry which is preliminary data.</text>
</comment>
<dbReference type="OrthoDB" id="688329at2759"/>